<dbReference type="InterPro" id="IPR044693">
    <property type="entry name" value="SGO_plant"/>
</dbReference>
<keyword evidence="5" id="KW-1185">Reference proteome</keyword>
<dbReference type="Pfam" id="PF07557">
    <property type="entry name" value="Shugoshin_C"/>
    <property type="match status" value="1"/>
</dbReference>
<organism evidence="5 6">
    <name type="scientific">Elaeis guineensis var. tenera</name>
    <name type="common">Oil palm</name>
    <dbReference type="NCBI Taxonomy" id="51953"/>
    <lineage>
        <taxon>Eukaryota</taxon>
        <taxon>Viridiplantae</taxon>
        <taxon>Streptophyta</taxon>
        <taxon>Embryophyta</taxon>
        <taxon>Tracheophyta</taxon>
        <taxon>Spermatophyta</taxon>
        <taxon>Magnoliopsida</taxon>
        <taxon>Liliopsida</taxon>
        <taxon>Arecaceae</taxon>
        <taxon>Arecoideae</taxon>
        <taxon>Cocoseae</taxon>
        <taxon>Elaeidinae</taxon>
        <taxon>Elaeis</taxon>
    </lineage>
</organism>
<dbReference type="RefSeq" id="XP_010918902.1">
    <property type="nucleotide sequence ID" value="XM_010920600.3"/>
</dbReference>
<dbReference type="AlphaFoldDB" id="A0A6I9R7I4"/>
<keyword evidence="2" id="KW-0159">Chromosome partition</keyword>
<protein>
    <submittedName>
        <fullName evidence="6">Shugoshin-1 isoform X1</fullName>
    </submittedName>
</protein>
<dbReference type="GO" id="GO:0005634">
    <property type="term" value="C:nucleus"/>
    <property type="evidence" value="ECO:0007669"/>
    <property type="project" value="InterPro"/>
</dbReference>
<dbReference type="InParanoid" id="A0A6I9R7I4"/>
<proteinExistence type="inferred from homology"/>
<dbReference type="InterPro" id="IPR011515">
    <property type="entry name" value="Shugoshin_C"/>
</dbReference>
<dbReference type="GO" id="GO:0034090">
    <property type="term" value="P:maintenance of meiotic sister chromatid cohesion"/>
    <property type="evidence" value="ECO:0007669"/>
    <property type="project" value="InterPro"/>
</dbReference>
<evidence type="ECO:0000256" key="2">
    <source>
        <dbReference type="ARBA" id="ARBA00022829"/>
    </source>
</evidence>
<feature type="compositionally biased region" description="Polar residues" evidence="3">
    <location>
        <begin position="310"/>
        <end position="320"/>
    </location>
</feature>
<evidence type="ECO:0000256" key="1">
    <source>
        <dbReference type="ARBA" id="ARBA00010845"/>
    </source>
</evidence>
<sequence length="349" mass="39608">MEGVGLLHSETDAIGGLGAGIPKVESNQKIMTPLMRRKRLSDITNLTSIGRSPRSKAADQEMAKVVPAVSAKDYISQLLTENSALLTIIEEKNKIIEMNDIELQKVRFMLQKAHQQNAQFAQANSQMLAEFNLGKDRLKAMHHELGCMTANLKAKTLELEDVKKLYKQQKQLDKKIGIEFKENKDMLAEFVPDAFHPAGCQKTSSANRKRTLRSRSLGTTTVIHQVPAKEKSENRRRSLRRRSSNLKAELWEPTEELFEIEDIKFPIRSLTSDHMNEEIFVKLDSSSAKPTSVAIPNPVKVEVQEEESSPRYQNQGSRRSSLGRPMRRAVEKVSSYREVPLNVKMRRDD</sequence>
<dbReference type="GO" id="GO:0000775">
    <property type="term" value="C:chromosome, centromeric region"/>
    <property type="evidence" value="ECO:0007669"/>
    <property type="project" value="InterPro"/>
</dbReference>
<feature type="domain" description="Shugoshin C-terminal" evidence="4">
    <location>
        <begin position="323"/>
        <end position="347"/>
    </location>
</feature>
<comment type="similarity">
    <text evidence="1">Belongs to the shugoshin family.</text>
</comment>
<dbReference type="PANTHER" id="PTHR34373:SF9">
    <property type="entry name" value="SHUGOSHIN 2"/>
    <property type="match status" value="1"/>
</dbReference>
<evidence type="ECO:0000313" key="5">
    <source>
        <dbReference type="Proteomes" id="UP000504607"/>
    </source>
</evidence>
<accession>A0A6I9R7I4</accession>
<dbReference type="OrthoDB" id="770508at2759"/>
<gene>
    <name evidence="6" type="primary">LOC105043161</name>
</gene>
<dbReference type="GeneID" id="105043161"/>
<dbReference type="GO" id="GO:0045144">
    <property type="term" value="P:meiotic sister chromatid segregation"/>
    <property type="evidence" value="ECO:0007669"/>
    <property type="project" value="InterPro"/>
</dbReference>
<name>A0A6I9R7I4_ELAGV</name>
<dbReference type="KEGG" id="egu:105043161"/>
<evidence type="ECO:0000313" key="6">
    <source>
        <dbReference type="RefSeq" id="XP_010918902.1"/>
    </source>
</evidence>
<dbReference type="Proteomes" id="UP000504607">
    <property type="component" value="Chromosome 4"/>
</dbReference>
<feature type="region of interest" description="Disordered" evidence="3">
    <location>
        <begin position="298"/>
        <end position="333"/>
    </location>
</feature>
<dbReference type="PANTHER" id="PTHR34373">
    <property type="entry name" value="SHUGOSHIN 2"/>
    <property type="match status" value="1"/>
</dbReference>
<dbReference type="FunCoup" id="A0A6I9R7I4">
    <property type="interactions" value="890"/>
</dbReference>
<reference evidence="6" key="1">
    <citation type="submission" date="2025-08" db="UniProtKB">
        <authorList>
            <consortium name="RefSeq"/>
        </authorList>
    </citation>
    <scope>IDENTIFICATION</scope>
</reference>
<evidence type="ECO:0000256" key="3">
    <source>
        <dbReference type="SAM" id="MobiDB-lite"/>
    </source>
</evidence>
<evidence type="ECO:0000259" key="4">
    <source>
        <dbReference type="Pfam" id="PF07557"/>
    </source>
</evidence>